<gene>
    <name evidence="5" type="ORF">TL10_23500</name>
</gene>
<organism evidence="5 6">
    <name type="scientific">Mycolicibacterium llatzerense</name>
    <dbReference type="NCBI Taxonomy" id="280871"/>
    <lineage>
        <taxon>Bacteria</taxon>
        <taxon>Bacillati</taxon>
        <taxon>Actinomycetota</taxon>
        <taxon>Actinomycetes</taxon>
        <taxon>Mycobacteriales</taxon>
        <taxon>Mycobacteriaceae</taxon>
        <taxon>Mycolicibacterium</taxon>
    </lineage>
</organism>
<comment type="similarity">
    <text evidence="2">Belongs to the EspG family.</text>
</comment>
<evidence type="ECO:0000256" key="2">
    <source>
        <dbReference type="ARBA" id="ARBA00006411"/>
    </source>
</evidence>
<comment type="caution">
    <text evidence="5">The sequence shown here is derived from an EMBL/GenBank/DDBJ whole genome shotgun (WGS) entry which is preliminary data.</text>
</comment>
<evidence type="ECO:0008006" key="7">
    <source>
        <dbReference type="Google" id="ProtNLM"/>
    </source>
</evidence>
<dbReference type="EMBL" id="JXST01000040">
    <property type="protein sequence ID" value="KIU14630.1"/>
    <property type="molecule type" value="Genomic_DNA"/>
</dbReference>
<proteinExistence type="inferred from homology"/>
<dbReference type="AlphaFoldDB" id="A0A0D1L0T3"/>
<evidence type="ECO:0000256" key="4">
    <source>
        <dbReference type="ARBA" id="ARBA00023186"/>
    </source>
</evidence>
<reference evidence="5 6" key="1">
    <citation type="submission" date="2015-01" db="EMBL/GenBank/DDBJ databases">
        <title>Genome sequence of Mycobacterium llatzerense and Mycobacterium immunogenum recovered from brain abscess.</title>
        <authorList>
            <person name="Greninger A.L."/>
            <person name="Langelier C."/>
            <person name="Cunningham G."/>
            <person name="Chiu C.Y."/>
            <person name="Miller S."/>
        </authorList>
    </citation>
    <scope>NUCLEOTIDE SEQUENCE [LARGE SCALE GENOMIC DNA]</scope>
    <source>
        <strain evidence="5 6">CLUC14</strain>
    </source>
</reference>
<dbReference type="PATRIC" id="fig|280871.6.peg.4864"/>
<keyword evidence="4" id="KW-0143">Chaperone</keyword>
<comment type="subcellular location">
    <subcellularLocation>
        <location evidence="1">Cytoplasm</location>
    </subcellularLocation>
</comment>
<keyword evidence="3" id="KW-0963">Cytoplasm</keyword>
<dbReference type="GO" id="GO:0005737">
    <property type="term" value="C:cytoplasm"/>
    <property type="evidence" value="ECO:0007669"/>
    <property type="project" value="UniProtKB-SubCell"/>
</dbReference>
<dbReference type="RefSeq" id="WP_043987571.1">
    <property type="nucleotide sequence ID" value="NZ_JXST01000040.1"/>
</dbReference>
<evidence type="ECO:0000256" key="3">
    <source>
        <dbReference type="ARBA" id="ARBA00022490"/>
    </source>
</evidence>
<dbReference type="Pfam" id="PF14011">
    <property type="entry name" value="ESX-1_EspG"/>
    <property type="match status" value="1"/>
</dbReference>
<keyword evidence="6" id="KW-1185">Reference proteome</keyword>
<dbReference type="STRING" id="280871.TL10_23500"/>
<dbReference type="OrthoDB" id="4525561at2"/>
<accession>A0A0D1L0T3</accession>
<dbReference type="Proteomes" id="UP000032221">
    <property type="component" value="Unassembled WGS sequence"/>
</dbReference>
<sequence>MTRPPTFIKRQAAAPRGPRPITAIETTCEGTWLLQALCGIEHLPPSMLLRPYVSASGRPTWHPGIPILREAGAITEDDEVHPTVARWLEILSAPDIALVVDVRRPGVECLRMVIARRDGKHAAISRGGPGNADNVTIEEVGSVPSMRVLFERIMDLCDRGFGPVAPAAFAPVTVRTAALLDGLNKIVQGDHTPAAALGSMDLTPEQRRILTLAADEPLMEVGFALQVHDARGDHFALASVAVTDTTEGRIVTGPVVGEDRTWWTQIVPGTADAGGSALRALLATVGTTWEGHSRYK</sequence>
<evidence type="ECO:0000256" key="1">
    <source>
        <dbReference type="ARBA" id="ARBA00004496"/>
    </source>
</evidence>
<dbReference type="InterPro" id="IPR025734">
    <property type="entry name" value="EspG"/>
</dbReference>
<protein>
    <recommendedName>
        <fullName evidence="7">Secretion protein EspG</fullName>
    </recommendedName>
</protein>
<name>A0A0D1L0T3_9MYCO</name>
<evidence type="ECO:0000313" key="5">
    <source>
        <dbReference type="EMBL" id="KIU14630.1"/>
    </source>
</evidence>
<evidence type="ECO:0000313" key="6">
    <source>
        <dbReference type="Proteomes" id="UP000032221"/>
    </source>
</evidence>